<evidence type="ECO:0000313" key="6">
    <source>
        <dbReference type="Proteomes" id="UP000193689"/>
    </source>
</evidence>
<dbReference type="GeneID" id="63779958"/>
<dbReference type="OrthoDB" id="9983560at2759"/>
<dbReference type="Proteomes" id="UP000193689">
    <property type="component" value="Unassembled WGS sequence"/>
</dbReference>
<dbReference type="GO" id="GO:0071949">
    <property type="term" value="F:FAD binding"/>
    <property type="evidence" value="ECO:0007669"/>
    <property type="project" value="InterPro"/>
</dbReference>
<dbReference type="InterPro" id="IPR050432">
    <property type="entry name" value="FAD-linked_Oxidoreductases_BP"/>
</dbReference>
<keyword evidence="3" id="KW-0732">Signal</keyword>
<feature type="domain" description="FAD-binding PCMH-type" evidence="4">
    <location>
        <begin position="198"/>
        <end position="378"/>
    </location>
</feature>
<evidence type="ECO:0000256" key="3">
    <source>
        <dbReference type="SAM" id="SignalP"/>
    </source>
</evidence>
<dbReference type="InterPro" id="IPR012951">
    <property type="entry name" value="BBE"/>
</dbReference>
<evidence type="ECO:0000256" key="2">
    <source>
        <dbReference type="ARBA" id="ARBA00023002"/>
    </source>
</evidence>
<dbReference type="Gene3D" id="3.40.462.20">
    <property type="match status" value="1"/>
</dbReference>
<dbReference type="STRING" id="1141098.A0A1Y2E0R1"/>
<dbReference type="SUPFAM" id="SSF56176">
    <property type="entry name" value="FAD-binding/transporter-associated domain-like"/>
    <property type="match status" value="1"/>
</dbReference>
<reference evidence="5 6" key="1">
    <citation type="submission" date="2016-07" db="EMBL/GenBank/DDBJ databases">
        <title>Pervasive Adenine N6-methylation of Active Genes in Fungi.</title>
        <authorList>
            <consortium name="DOE Joint Genome Institute"/>
            <person name="Mondo S.J."/>
            <person name="Dannebaum R.O."/>
            <person name="Kuo R.C."/>
            <person name="Labutti K."/>
            <person name="Haridas S."/>
            <person name="Kuo A."/>
            <person name="Salamov A."/>
            <person name="Ahrendt S.R."/>
            <person name="Lipzen A."/>
            <person name="Sullivan W."/>
            <person name="Andreopoulos W.B."/>
            <person name="Clum A."/>
            <person name="Lindquist E."/>
            <person name="Daum C."/>
            <person name="Ramamoorthy G.K."/>
            <person name="Gryganskyi A."/>
            <person name="Culley D."/>
            <person name="Magnuson J.K."/>
            <person name="James T.Y."/>
            <person name="O'Malley M.A."/>
            <person name="Stajich J.E."/>
            <person name="Spatafora J.W."/>
            <person name="Visel A."/>
            <person name="Grigoriev I.V."/>
        </authorList>
    </citation>
    <scope>NUCLEOTIDE SEQUENCE [LARGE SCALE GENOMIC DNA]</scope>
    <source>
        <strain evidence="5 6">CBS 129021</strain>
    </source>
</reference>
<protein>
    <recommendedName>
        <fullName evidence="4">FAD-binding PCMH-type domain-containing protein</fullName>
    </recommendedName>
</protein>
<dbReference type="Pfam" id="PF01565">
    <property type="entry name" value="FAD_binding_4"/>
    <property type="match status" value="1"/>
</dbReference>
<gene>
    <name evidence="5" type="ORF">BCR38DRAFT_484417</name>
</gene>
<dbReference type="Pfam" id="PF08031">
    <property type="entry name" value="BBE"/>
    <property type="match status" value="1"/>
</dbReference>
<keyword evidence="6" id="KW-1185">Reference proteome</keyword>
<dbReference type="RefSeq" id="XP_040716096.1">
    <property type="nucleotide sequence ID" value="XM_040863746.1"/>
</dbReference>
<sequence>MQHTGALAVWALCLIQLAFGQTIDDGGITVDATSGTVAPAVEEVAPDSAASGVEYLDYETAQLTPDVVANLTSHDLTDVELFDFGDEDAAAVASRKRATNYGQPDCKTFPGDLSWPSTIHWKLLNILTGGALIKAVPTAAPCYKSWPQYNAVTCDDITAKWTSPKFQLSQPVGIDFPLFEGVSCMPPTVAPPNSNCTLGGTPSYVVKVRNVAQIQLAVNFARNLNLRLNVKNKGHDFNAKSTGAGSLSVWTNFLQDIQYLGPSYSKDGHKGPAFKVGAGVEVMQMYEAADALNLVVVGGIGRTVGLGGGYIAGGGHSPLMSTYGLGADQVLSMEVVLPNGRFVSVDEKSYPDLFFALRGGGGGTYGIVTSLVIRAYPKTPVTTLTYTFGTGPNITNSTFWQGMDVIWSSFPRLADTELYAYWSIGCASGGSECSFSMGPQWANNMSTSQLKAQYEPVFAQLADLDIAVSNVTYIEYDGLKNAFDHTLPANTESVGGFTFHTASRLFPRANWEDPAKLKKQSAAIHDAIMQTGYMIGYNFKSGTNPAVNQKNAVNPAWRNTLCHGMFGAAWNLDSTPTEIAAANKRLVEIVQPLRDVSPGAGAYMNEADINEPDWQQSFYGSFYDRLYGLKQRYDPWGLLYADTAVGSEDWYITDQIDYFPTQNGRLCRK</sequence>
<feature type="chain" id="PRO_5012802009" description="FAD-binding PCMH-type domain-containing protein" evidence="3">
    <location>
        <begin position="21"/>
        <end position="669"/>
    </location>
</feature>
<dbReference type="PROSITE" id="PS51387">
    <property type="entry name" value="FAD_PCMH"/>
    <property type="match status" value="1"/>
</dbReference>
<feature type="signal peptide" evidence="3">
    <location>
        <begin position="1"/>
        <end position="20"/>
    </location>
</feature>
<evidence type="ECO:0000313" key="5">
    <source>
        <dbReference type="EMBL" id="ORY64944.1"/>
    </source>
</evidence>
<dbReference type="PANTHER" id="PTHR13878">
    <property type="entry name" value="GULONOLACTONE OXIDASE"/>
    <property type="match status" value="1"/>
</dbReference>
<dbReference type="EMBL" id="MCFJ01000006">
    <property type="protein sequence ID" value="ORY64944.1"/>
    <property type="molecule type" value="Genomic_DNA"/>
</dbReference>
<name>A0A1Y2E0R1_9PEZI</name>
<dbReference type="InterPro" id="IPR016169">
    <property type="entry name" value="FAD-bd_PCMH_sub2"/>
</dbReference>
<dbReference type="Gene3D" id="3.30.465.10">
    <property type="match status" value="1"/>
</dbReference>
<comment type="similarity">
    <text evidence="1">Belongs to the oxygen-dependent FAD-linked oxidoreductase family.</text>
</comment>
<dbReference type="InterPro" id="IPR006094">
    <property type="entry name" value="Oxid_FAD_bind_N"/>
</dbReference>
<proteinExistence type="inferred from homology"/>
<organism evidence="5 6">
    <name type="scientific">Pseudomassariella vexata</name>
    <dbReference type="NCBI Taxonomy" id="1141098"/>
    <lineage>
        <taxon>Eukaryota</taxon>
        <taxon>Fungi</taxon>
        <taxon>Dikarya</taxon>
        <taxon>Ascomycota</taxon>
        <taxon>Pezizomycotina</taxon>
        <taxon>Sordariomycetes</taxon>
        <taxon>Xylariomycetidae</taxon>
        <taxon>Amphisphaeriales</taxon>
        <taxon>Pseudomassariaceae</taxon>
        <taxon>Pseudomassariella</taxon>
    </lineage>
</organism>
<evidence type="ECO:0000259" key="4">
    <source>
        <dbReference type="PROSITE" id="PS51387"/>
    </source>
</evidence>
<dbReference type="InterPro" id="IPR036318">
    <property type="entry name" value="FAD-bd_PCMH-like_sf"/>
</dbReference>
<dbReference type="InParanoid" id="A0A1Y2E0R1"/>
<dbReference type="AlphaFoldDB" id="A0A1Y2E0R1"/>
<accession>A0A1Y2E0R1</accession>
<dbReference type="GO" id="GO:0016491">
    <property type="term" value="F:oxidoreductase activity"/>
    <property type="evidence" value="ECO:0007669"/>
    <property type="project" value="UniProtKB-KW"/>
</dbReference>
<comment type="caution">
    <text evidence="5">The sequence shown here is derived from an EMBL/GenBank/DDBJ whole genome shotgun (WGS) entry which is preliminary data.</text>
</comment>
<evidence type="ECO:0000256" key="1">
    <source>
        <dbReference type="ARBA" id="ARBA00005466"/>
    </source>
</evidence>
<keyword evidence="2" id="KW-0560">Oxidoreductase</keyword>
<dbReference type="InterPro" id="IPR016166">
    <property type="entry name" value="FAD-bd_PCMH"/>
</dbReference>
<dbReference type="PANTHER" id="PTHR13878:SF91">
    <property type="entry name" value="FAD BINDING DOMAIN PROTEIN (AFU_ORTHOLOGUE AFUA_6G12070)-RELATED"/>
    <property type="match status" value="1"/>
</dbReference>